<dbReference type="EMBL" id="KE525423">
    <property type="protein sequence ID" value="KFB53944.1"/>
    <property type="molecule type" value="Genomic_DNA"/>
</dbReference>
<gene>
    <name evidence="1" type="ORF">ZHAS_00022190</name>
</gene>
<dbReference type="EMBL" id="ATLV01027104">
    <property type="status" value="NOT_ANNOTATED_CDS"/>
    <property type="molecule type" value="Genomic_DNA"/>
</dbReference>
<reference evidence="2" key="2">
    <citation type="submission" date="2020-05" db="UniProtKB">
        <authorList>
            <consortium name="EnsemblMetazoa"/>
        </authorList>
    </citation>
    <scope>IDENTIFICATION</scope>
</reference>
<keyword evidence="3" id="KW-1185">Reference proteome</keyword>
<proteinExistence type="predicted"/>
<dbReference type="VEuPathDB" id="VectorBase:ASIC022190"/>
<accession>A0A084WUQ0</accession>
<organism evidence="1">
    <name type="scientific">Anopheles sinensis</name>
    <name type="common">Mosquito</name>
    <dbReference type="NCBI Taxonomy" id="74873"/>
    <lineage>
        <taxon>Eukaryota</taxon>
        <taxon>Metazoa</taxon>
        <taxon>Ecdysozoa</taxon>
        <taxon>Arthropoda</taxon>
        <taxon>Hexapoda</taxon>
        <taxon>Insecta</taxon>
        <taxon>Pterygota</taxon>
        <taxon>Neoptera</taxon>
        <taxon>Endopterygota</taxon>
        <taxon>Diptera</taxon>
        <taxon>Nematocera</taxon>
        <taxon>Culicoidea</taxon>
        <taxon>Culicidae</taxon>
        <taxon>Anophelinae</taxon>
        <taxon>Anopheles</taxon>
    </lineage>
</organism>
<dbReference type="Proteomes" id="UP000030765">
    <property type="component" value="Unassembled WGS sequence"/>
</dbReference>
<protein>
    <submittedName>
        <fullName evidence="1 2">Uncharacterized protein</fullName>
    </submittedName>
</protein>
<dbReference type="EnsemblMetazoa" id="ASIC022190-RA">
    <property type="protein sequence ID" value="ASIC022190-PA"/>
    <property type="gene ID" value="ASIC022190"/>
</dbReference>
<evidence type="ECO:0000313" key="1">
    <source>
        <dbReference type="EMBL" id="KFB53944.1"/>
    </source>
</evidence>
<evidence type="ECO:0000313" key="2">
    <source>
        <dbReference type="EnsemblMetazoa" id="ASIC022190-PA"/>
    </source>
</evidence>
<dbReference type="AlphaFoldDB" id="A0A084WUQ0"/>
<name>A0A084WUQ0_ANOSI</name>
<reference evidence="1 3" key="1">
    <citation type="journal article" date="2014" name="BMC Genomics">
        <title>Genome sequence of Anopheles sinensis provides insight into genetics basis of mosquito competence for malaria parasites.</title>
        <authorList>
            <person name="Zhou D."/>
            <person name="Zhang D."/>
            <person name="Ding G."/>
            <person name="Shi L."/>
            <person name="Hou Q."/>
            <person name="Ye Y."/>
            <person name="Xu Y."/>
            <person name="Zhou H."/>
            <person name="Xiong C."/>
            <person name="Li S."/>
            <person name="Yu J."/>
            <person name="Hong S."/>
            <person name="Yu X."/>
            <person name="Zou P."/>
            <person name="Chen C."/>
            <person name="Chang X."/>
            <person name="Wang W."/>
            <person name="Lv Y."/>
            <person name="Sun Y."/>
            <person name="Ma L."/>
            <person name="Shen B."/>
            <person name="Zhu C."/>
        </authorList>
    </citation>
    <scope>NUCLEOTIDE SEQUENCE [LARGE SCALE GENOMIC DNA]</scope>
</reference>
<sequence>MENRAYIGDSGGYGATLPMGYMQTNGHQAHRDGHGYTVDCQKIASKIIQQ</sequence>
<evidence type="ECO:0000313" key="3">
    <source>
        <dbReference type="Proteomes" id="UP000030765"/>
    </source>
</evidence>